<organism evidence="3 4">
    <name type="scientific">Bimuria novae-zelandiae CBS 107.79</name>
    <dbReference type="NCBI Taxonomy" id="1447943"/>
    <lineage>
        <taxon>Eukaryota</taxon>
        <taxon>Fungi</taxon>
        <taxon>Dikarya</taxon>
        <taxon>Ascomycota</taxon>
        <taxon>Pezizomycotina</taxon>
        <taxon>Dothideomycetes</taxon>
        <taxon>Pleosporomycetidae</taxon>
        <taxon>Pleosporales</taxon>
        <taxon>Massarineae</taxon>
        <taxon>Didymosphaeriaceae</taxon>
        <taxon>Bimuria</taxon>
    </lineage>
</organism>
<dbReference type="PANTHER" id="PTHR36681:SF3">
    <property type="entry name" value="NUCLEAR GTPASE, GERMINAL CENTER-ASSOCIATED, TANDEM DUPLICATE 3"/>
    <property type="match status" value="1"/>
</dbReference>
<dbReference type="AlphaFoldDB" id="A0A6A5UW26"/>
<reference evidence="3" key="1">
    <citation type="journal article" date="2020" name="Stud. Mycol.">
        <title>101 Dothideomycetes genomes: a test case for predicting lifestyles and emergence of pathogens.</title>
        <authorList>
            <person name="Haridas S."/>
            <person name="Albert R."/>
            <person name="Binder M."/>
            <person name="Bloem J."/>
            <person name="Labutti K."/>
            <person name="Salamov A."/>
            <person name="Andreopoulos B."/>
            <person name="Baker S."/>
            <person name="Barry K."/>
            <person name="Bills G."/>
            <person name="Bluhm B."/>
            <person name="Cannon C."/>
            <person name="Castanera R."/>
            <person name="Culley D."/>
            <person name="Daum C."/>
            <person name="Ezra D."/>
            <person name="Gonzalez J."/>
            <person name="Henrissat B."/>
            <person name="Kuo A."/>
            <person name="Liang C."/>
            <person name="Lipzen A."/>
            <person name="Lutzoni F."/>
            <person name="Magnuson J."/>
            <person name="Mondo S."/>
            <person name="Nolan M."/>
            <person name="Ohm R."/>
            <person name="Pangilinan J."/>
            <person name="Park H.-J."/>
            <person name="Ramirez L."/>
            <person name="Alfaro M."/>
            <person name="Sun H."/>
            <person name="Tritt A."/>
            <person name="Yoshinaga Y."/>
            <person name="Zwiers L.-H."/>
            <person name="Turgeon B."/>
            <person name="Goodwin S."/>
            <person name="Spatafora J."/>
            <person name="Crous P."/>
            <person name="Grigoriev I."/>
        </authorList>
    </citation>
    <scope>NUCLEOTIDE SEQUENCE</scope>
    <source>
        <strain evidence="3">CBS 107.79</strain>
    </source>
</reference>
<dbReference type="OrthoDB" id="410198at2759"/>
<dbReference type="Gene3D" id="3.40.50.300">
    <property type="entry name" value="P-loop containing nucleotide triphosphate hydrolases"/>
    <property type="match status" value="1"/>
</dbReference>
<evidence type="ECO:0000313" key="4">
    <source>
        <dbReference type="Proteomes" id="UP000800036"/>
    </source>
</evidence>
<accession>A0A6A5UW26</accession>
<gene>
    <name evidence="3" type="ORF">BU23DRAFT_603095</name>
</gene>
<dbReference type="InterPro" id="IPR027417">
    <property type="entry name" value="P-loop_NTPase"/>
</dbReference>
<dbReference type="EMBL" id="ML976737">
    <property type="protein sequence ID" value="KAF1967096.1"/>
    <property type="molecule type" value="Genomic_DNA"/>
</dbReference>
<feature type="region of interest" description="Disordered" evidence="1">
    <location>
        <begin position="42"/>
        <end position="62"/>
    </location>
</feature>
<dbReference type="InterPro" id="IPR056024">
    <property type="entry name" value="DUF7605"/>
</dbReference>
<feature type="domain" description="DUF7605" evidence="2">
    <location>
        <begin position="527"/>
        <end position="663"/>
    </location>
</feature>
<proteinExistence type="predicted"/>
<protein>
    <recommendedName>
        <fullName evidence="2">DUF7605 domain-containing protein</fullName>
    </recommendedName>
</protein>
<evidence type="ECO:0000259" key="2">
    <source>
        <dbReference type="Pfam" id="PF24564"/>
    </source>
</evidence>
<dbReference type="Pfam" id="PF24564">
    <property type="entry name" value="DUF7605"/>
    <property type="match status" value="1"/>
</dbReference>
<evidence type="ECO:0000313" key="3">
    <source>
        <dbReference type="EMBL" id="KAF1967096.1"/>
    </source>
</evidence>
<evidence type="ECO:0000256" key="1">
    <source>
        <dbReference type="SAM" id="MobiDB-lite"/>
    </source>
</evidence>
<dbReference type="Proteomes" id="UP000800036">
    <property type="component" value="Unassembled WGS sequence"/>
</dbReference>
<sequence>MDDSPIFEPNERQGFDLEEDIVLTESAIPVQVAPAGPPMYLGVATPTSPSKKRKAPSNIDPETTAYFANDEKTYNTIDHDFKLSHDPNAEPLLGLPLFNLAFPAAEKAAIEIFMLERLNNITTLKYPGPTMTCFYGDCAVGKSSLMNARLGIEGLSLKTGDGGVGTFVPLEFVHASHTQERPYMARVFWHPMQVFLNIVRTAAADYYLSRLDEEAEITKQATIDLGKPALKIFKLRTQSSMALHSDAQYGPSSIKQAKGNVLVDLPGVTDGNALRVNCANRYLRTCDRVIVVANLDRATDDSGVEKYDLEVVRRKRHGKLSLALTRSDVIDEDECKRLSLEPRQEEHLRSLAHFGEEVEDELRKLRKPIYSAGPLEFYEEFEKKRGLYEYFTKHILYRFAKSYKAGIVEEQKTSTSSRYFVSPARLSPRMTEIPDLRSHIFSLAARSGKVEQFERHCVSMRVLLNEMELSCIDSRPMMKRDHLLKILLEVQMEQNHFDGFTADLMNTTVAPVLTKLDAAVEPFLVVAESLCNKWSDYTLQGFIAFLNKHGKWQTPKCGKAEWNRELIAFIRHELQPVFDTFCHDGFSIQFRNEAILHVNELLETLEENMKRTGTTGAIACEHRRFRLFVANFRVRKQAMIQMVNEVMDDMGKTLLALNNDAFNVGQNNPFTRRRSRAKACFRMLVCGRKERPYTAVKKFVEDGLVRIVESVEKKLSAKCGAVIEAILEDFDEVCPESGDKSALTLQRREVLGQKMQESKSRMDGELKDHLAQCSVAVNWS</sequence>
<dbReference type="PANTHER" id="PTHR36681">
    <property type="entry name" value="NUCLEAR GTPASE, GERMINAL CENTER-ASSOCIATED, TANDEM DUPLICATE 3"/>
    <property type="match status" value="1"/>
</dbReference>
<name>A0A6A5UW26_9PLEO</name>
<dbReference type="SUPFAM" id="SSF52540">
    <property type="entry name" value="P-loop containing nucleoside triphosphate hydrolases"/>
    <property type="match status" value="1"/>
</dbReference>
<keyword evidence="4" id="KW-1185">Reference proteome</keyword>